<dbReference type="PANTHER" id="PTHR18902:SF25">
    <property type="entry name" value="GRIP AND COILED-COIL DOMAIN-CONTAINING PROTEIN 2"/>
    <property type="match status" value="1"/>
</dbReference>
<evidence type="ECO:0000259" key="6">
    <source>
        <dbReference type="PROSITE" id="PS50913"/>
    </source>
</evidence>
<dbReference type="PROSITE" id="PS50913">
    <property type="entry name" value="GRIP"/>
    <property type="match status" value="1"/>
</dbReference>
<evidence type="ECO:0000256" key="4">
    <source>
        <dbReference type="ARBA" id="ARBA00023054"/>
    </source>
</evidence>
<proteinExistence type="predicted"/>
<dbReference type="Pfam" id="PF01465">
    <property type="entry name" value="GRIP"/>
    <property type="match status" value="1"/>
</dbReference>
<feature type="coiled-coil region" evidence="5">
    <location>
        <begin position="34"/>
        <end position="103"/>
    </location>
</feature>
<organism evidence="7">
    <name type="scientific">Brugia malayi</name>
    <name type="common">Filarial nematode worm</name>
    <dbReference type="NCBI Taxonomy" id="6279"/>
    <lineage>
        <taxon>Eukaryota</taxon>
        <taxon>Metazoa</taxon>
        <taxon>Ecdysozoa</taxon>
        <taxon>Nematoda</taxon>
        <taxon>Chromadorea</taxon>
        <taxon>Rhabditida</taxon>
        <taxon>Spirurina</taxon>
        <taxon>Spiruromorpha</taxon>
        <taxon>Filarioidea</taxon>
        <taxon>Onchocercidae</taxon>
        <taxon>Brugia</taxon>
    </lineage>
</organism>
<gene>
    <name evidence="7" type="primary">Bm5595</name>
    <name evidence="7" type="ORF">BM_Bm5595</name>
</gene>
<dbReference type="GO" id="GO:0005737">
    <property type="term" value="C:cytoplasm"/>
    <property type="evidence" value="ECO:0007669"/>
    <property type="project" value="UniProtKB-SubCell"/>
</dbReference>
<evidence type="ECO:0000256" key="2">
    <source>
        <dbReference type="ARBA" id="ARBA00022490"/>
    </source>
</evidence>
<feature type="coiled-coil region" evidence="5">
    <location>
        <begin position="496"/>
        <end position="537"/>
    </location>
</feature>
<keyword evidence="2" id="KW-0963">Cytoplasm</keyword>
<name>A0A1I9G362_BRUMA</name>
<dbReference type="InterPro" id="IPR000237">
    <property type="entry name" value="GRIP_dom"/>
</dbReference>
<evidence type="ECO:0000313" key="7">
    <source>
        <dbReference type="EMBL" id="CDP97567.1"/>
    </source>
</evidence>
<feature type="domain" description="GRIP" evidence="6">
    <location>
        <begin position="667"/>
        <end position="718"/>
    </location>
</feature>
<evidence type="ECO:0000256" key="5">
    <source>
        <dbReference type="SAM" id="Coils"/>
    </source>
</evidence>
<dbReference type="PANTHER" id="PTHR18902">
    <property type="entry name" value="NUCLEAR MITOTIC APPARATUS PROTEIN 1-RELATED"/>
    <property type="match status" value="1"/>
</dbReference>
<dbReference type="Pfam" id="PF16704">
    <property type="entry name" value="Rab_bind"/>
    <property type="match status" value="1"/>
</dbReference>
<feature type="coiled-coil region" evidence="5">
    <location>
        <begin position="630"/>
        <end position="671"/>
    </location>
</feature>
<evidence type="ECO:0000256" key="1">
    <source>
        <dbReference type="ARBA" id="ARBA00004496"/>
    </source>
</evidence>
<dbReference type="OMA" id="TEECDKQ"/>
<dbReference type="Gene3D" id="1.10.287.1490">
    <property type="match status" value="1"/>
</dbReference>
<comment type="subcellular location">
    <subcellularLocation>
        <location evidence="1">Cytoplasm</location>
    </subcellularLocation>
</comment>
<dbReference type="InterPro" id="IPR032023">
    <property type="entry name" value="GCC2_Rab_bind"/>
</dbReference>
<keyword evidence="4 5" id="KW-0175">Coiled coil</keyword>
<dbReference type="SMART" id="SM00755">
    <property type="entry name" value="Grip"/>
    <property type="match status" value="1"/>
</dbReference>
<protein>
    <submittedName>
        <fullName evidence="7">Bm5595, isoform b</fullName>
    </submittedName>
</protein>
<dbReference type="InterPro" id="IPR051841">
    <property type="entry name" value="MT-Golgi_org_protein"/>
</dbReference>
<feature type="coiled-coil region" evidence="5">
    <location>
        <begin position="140"/>
        <end position="403"/>
    </location>
</feature>
<sequence length="742" mass="85935">MSGTLIDVTASTSGAATPRSKIDALSRDDLIRFVKKQIDKLKTAKCENEKLKVELGKVLKDFNEFEEKLRDEQEKSTEKTREIRQLNEKCSDLEMKCSDLALQLGELKTQLEEDQDLDGKLKSHKVNSDSNGDDVISIHIVQVQNELTSMKSLLRKQTEECDKQTKEKEKLTYTVAELRSLLDDAYAQLESYKEKKSMENVITLEMADFEKTVERLQKELKTVNFEKHSLQSQLESMMKEMNNIHEEKALLTDNIAELNAVLKNLREEMEEKKTELALHKKERKDLVEELQKQVSAQNRERDQLISVIGVNEEKIGDLEALNASLNRQLASLCSQRESLQRQYDDLSEEHSTFRTRALYVLEQKKSEDDERAKGEIEILEETIRQQNRTIDNLTNSYRMLQNELDSSSGHIRTLSTEISNLQRQLTIVTESHKKEQVIHSLLSVLVIHYCKHFPKAVRHISRLSEQRREFELHFASEAKLNNELLTQIDASIISHNQEKENLLVIARQERKGLEEEMERLRRMLDEEVMRRKEMEKIQVATATQNVAIQLQKSSKYILPFSTYLIRPSIETADAVEKDIKCDDNDEKCEEKSLEEVIYGESEELIITDIRNQADTSVTSQSITQIITKQLEHTRELLNETEATNAKLVEQAKLLKEEIRRMERDRERQSHLTNTEYLKNVIMKFIAPEKVTDERGRLIPVLTTMLKLSNDEVNLLIQVAEADVATNKTAASSWRNYIWSGLS</sequence>
<keyword evidence="3" id="KW-0597">Phosphoprotein</keyword>
<reference evidence="7" key="1">
    <citation type="journal article" date="2007" name="Science">
        <title>Draft genome of the filarial nematode parasite Brugia malayi.</title>
        <authorList>
            <person name="Ghedin E."/>
            <person name="Wang S."/>
            <person name="Spiro D."/>
            <person name="Caler E."/>
            <person name="Zhao Q."/>
            <person name="Crabtree J."/>
            <person name="Allen J.E."/>
            <person name="Delcher A.L."/>
            <person name="Guiliano D.B."/>
            <person name="Miranda-Saavedra D."/>
            <person name="Angiuoli S.V."/>
            <person name="Creasy T."/>
            <person name="Amedeo P."/>
            <person name="Haas B."/>
            <person name="El-Sayed N.M."/>
            <person name="Wortman J.R."/>
            <person name="Feldblyum T."/>
            <person name="Tallon L."/>
            <person name="Schatz M."/>
            <person name="Shumway M."/>
            <person name="Koo H."/>
            <person name="Salzberg S.L."/>
            <person name="Schobel S."/>
            <person name="Pertea M."/>
            <person name="Pop M."/>
            <person name="White O."/>
            <person name="Barton G.J."/>
            <person name="Carlow C.K."/>
            <person name="Crawford M.J."/>
            <person name="Daub J."/>
            <person name="Dimmic M.W."/>
            <person name="Estes C.F."/>
            <person name="Foster J.M."/>
            <person name="Ganatra M."/>
            <person name="Gregory W.F."/>
            <person name="Johnson N.M."/>
            <person name="Jin J."/>
            <person name="Komuniecki R."/>
            <person name="Korf I."/>
            <person name="Kumar S."/>
            <person name="Laney S."/>
            <person name="Li B.W."/>
            <person name="Li W."/>
            <person name="Lindblom T.H."/>
            <person name="Lustigman S."/>
            <person name="Ma D."/>
            <person name="Maina C.V."/>
            <person name="Martin D.M."/>
            <person name="McCarter J.P."/>
            <person name="McReynolds L."/>
            <person name="Mitreva M."/>
            <person name="Nutman T.B."/>
            <person name="Parkinson J."/>
            <person name="Peregrin-Alvarez J.M."/>
            <person name="Poole C."/>
            <person name="Ren Q."/>
            <person name="Saunders L."/>
            <person name="Sluder A.E."/>
            <person name="Smith K."/>
            <person name="Stanke M."/>
            <person name="Unnasch T.R."/>
            <person name="Ware J."/>
            <person name="Wei A.D."/>
            <person name="Weil G."/>
            <person name="Williams D.J."/>
            <person name="Zhang Y."/>
            <person name="Williams S.A."/>
            <person name="Fraser-Liggett C."/>
            <person name="Slatko B."/>
            <person name="Blaxter M.L."/>
            <person name="Scott A.L."/>
        </authorList>
    </citation>
    <scope>NUCLEOTIDE SEQUENCE</scope>
    <source>
        <strain evidence="7">FR3</strain>
    </source>
</reference>
<accession>A0A1I9G362</accession>
<dbReference type="AlphaFoldDB" id="A0A1I9G362"/>
<reference evidence="7" key="2">
    <citation type="submission" date="2012-12" db="EMBL/GenBank/DDBJ databases">
        <authorList>
            <consortium name="WormBase Consortium"/>
            <person name="Ghedin E."/>
            <person name="Paulini M."/>
        </authorList>
    </citation>
    <scope>NUCLEOTIDE SEQUENCE</scope>
    <source>
        <strain evidence="7">FR3</strain>
    </source>
</reference>
<dbReference type="Gene3D" id="1.10.220.60">
    <property type="entry name" value="GRIP domain"/>
    <property type="match status" value="1"/>
</dbReference>
<evidence type="ECO:0000256" key="3">
    <source>
        <dbReference type="ARBA" id="ARBA00022553"/>
    </source>
</evidence>
<dbReference type="EMBL" id="LN856986">
    <property type="protein sequence ID" value="CDP97567.1"/>
    <property type="molecule type" value="Genomic_DNA"/>
</dbReference>